<evidence type="ECO:0000256" key="1">
    <source>
        <dbReference type="ARBA" id="ARBA00004323"/>
    </source>
</evidence>
<evidence type="ECO:0000256" key="4">
    <source>
        <dbReference type="ARBA" id="ARBA00022679"/>
    </source>
</evidence>
<dbReference type="STRING" id="1314674.A0A0D7AYD6"/>
<comment type="subcellular location">
    <subcellularLocation>
        <location evidence="1">Golgi apparatus membrane</location>
        <topology evidence="1">Single-pass type II membrane protein</topology>
    </subcellularLocation>
</comment>
<keyword evidence="7 11" id="KW-1133">Transmembrane helix</keyword>
<keyword evidence="9 11" id="KW-0472">Membrane</keyword>
<evidence type="ECO:0000256" key="8">
    <source>
        <dbReference type="ARBA" id="ARBA00023034"/>
    </source>
</evidence>
<feature type="compositionally biased region" description="Polar residues" evidence="10">
    <location>
        <begin position="62"/>
        <end position="80"/>
    </location>
</feature>
<dbReference type="GO" id="GO:0016758">
    <property type="term" value="F:hexosyltransferase activity"/>
    <property type="evidence" value="ECO:0007669"/>
    <property type="project" value="InterPro"/>
</dbReference>
<evidence type="ECO:0000256" key="2">
    <source>
        <dbReference type="ARBA" id="ARBA00008661"/>
    </source>
</evidence>
<feature type="region of interest" description="Disordered" evidence="10">
    <location>
        <begin position="1"/>
        <end position="117"/>
    </location>
</feature>
<dbReference type="EMBL" id="KN880738">
    <property type="protein sequence ID" value="KIY62909.1"/>
    <property type="molecule type" value="Genomic_DNA"/>
</dbReference>
<evidence type="ECO:0000313" key="13">
    <source>
        <dbReference type="Proteomes" id="UP000054007"/>
    </source>
</evidence>
<keyword evidence="8" id="KW-0333">Golgi apparatus</keyword>
<dbReference type="PANTHER" id="PTHR11214:SF333">
    <property type="entry name" value="GLYCOSYLTRANSFERASE FAMILY 31 PROTEIN"/>
    <property type="match status" value="1"/>
</dbReference>
<evidence type="ECO:0000256" key="10">
    <source>
        <dbReference type="SAM" id="MobiDB-lite"/>
    </source>
</evidence>
<feature type="compositionally biased region" description="Polar residues" evidence="10">
    <location>
        <begin position="90"/>
        <end position="117"/>
    </location>
</feature>
<evidence type="ECO:0000256" key="5">
    <source>
        <dbReference type="ARBA" id="ARBA00022692"/>
    </source>
</evidence>
<evidence type="ECO:0000256" key="6">
    <source>
        <dbReference type="ARBA" id="ARBA00022968"/>
    </source>
</evidence>
<dbReference type="Pfam" id="PF01762">
    <property type="entry name" value="Galactosyl_T"/>
    <property type="match status" value="1"/>
</dbReference>
<evidence type="ECO:0000256" key="7">
    <source>
        <dbReference type="ARBA" id="ARBA00022989"/>
    </source>
</evidence>
<feature type="transmembrane region" description="Helical" evidence="11">
    <location>
        <begin position="162"/>
        <end position="186"/>
    </location>
</feature>
<sequence>MTSSSFYPHQRTPDLPSVTLDDFDPDSPTSEDTIRLPHLSTTGSPRLPPPSPRTTFLFLPNSPGQQSTTSTANSTPNVSRPGSPLPQFFTPFNASSCSSETESEDNSPLLSRRPTSGTWRTQDRRWWEFTQQRRRRDGRWWRILKKWTRRIFRHPLVPKQPLTIILTLLLLSGFATSLTFLLMYIFNPDKEPLPWRGYCSIPSMASPADYTMSSSYPFPYPGRVSTESQFPPPDLDSLPPAGVFIGVFSVDSAFERRSIIRSTWASHERSRNGNGAGDGGVGTSRSVVRFVVGQPSKDLETQIQLEMELYHDIVILPMAENMNNGKSYAFFSWASLNAWIPPIYAESVIPPPRFSYSNLTTPPPPLAPHDPIQAWADRETVRPRSWVRPDYVVKVDDDSFVMIAELEARLRVALHQKMSASDGETQGEELNSTLSMSQLHRYHEPSGTDPLQDPMIYWGYLVTNRAHRFMAGELYALSWNLVDWVARDPAVKAMVRGAEDKQTAKWMTSHPRAPEIQWTSERCWIYDHPRAGTVYAHGFLFPSEVARVRRAVASYIEAQPEEKSNAAIAPETSGYIPAPPAWAQSSVSTFGTRYTLPLPGLSTPYGIEAMVEGSNMSQLSMHGLQTVILQDGVANPMTTDYAWKHREGRAKRYEHQRVGGTIVVHFIKKNAWYLETALALLDGDDYSDAERLADQRLYGHVHDSQVARTRLRRQYGQPTP</sequence>
<evidence type="ECO:0000256" key="9">
    <source>
        <dbReference type="ARBA" id="ARBA00023136"/>
    </source>
</evidence>
<reference evidence="12 13" key="1">
    <citation type="journal article" date="2015" name="Fungal Genet. Biol.">
        <title>Evolution of novel wood decay mechanisms in Agaricales revealed by the genome sequences of Fistulina hepatica and Cylindrobasidium torrendii.</title>
        <authorList>
            <person name="Floudas D."/>
            <person name="Held B.W."/>
            <person name="Riley R."/>
            <person name="Nagy L.G."/>
            <person name="Koehler G."/>
            <person name="Ransdell A.S."/>
            <person name="Younus H."/>
            <person name="Chow J."/>
            <person name="Chiniquy J."/>
            <person name="Lipzen A."/>
            <person name="Tritt A."/>
            <person name="Sun H."/>
            <person name="Haridas S."/>
            <person name="LaButti K."/>
            <person name="Ohm R.A."/>
            <person name="Kues U."/>
            <person name="Blanchette R.A."/>
            <person name="Grigoriev I.V."/>
            <person name="Minto R.E."/>
            <person name="Hibbett D.S."/>
        </authorList>
    </citation>
    <scope>NUCLEOTIDE SEQUENCE [LARGE SCALE GENOMIC DNA]</scope>
    <source>
        <strain evidence="12 13">FP15055 ss-10</strain>
    </source>
</reference>
<dbReference type="OrthoDB" id="2139606at2759"/>
<dbReference type="PANTHER" id="PTHR11214">
    <property type="entry name" value="BETA-1,3-N-ACETYLGLUCOSAMINYLTRANSFERASE"/>
    <property type="match status" value="1"/>
</dbReference>
<proteinExistence type="inferred from homology"/>
<keyword evidence="13" id="KW-1185">Reference proteome</keyword>
<organism evidence="12 13">
    <name type="scientific">Cylindrobasidium torrendii FP15055 ss-10</name>
    <dbReference type="NCBI Taxonomy" id="1314674"/>
    <lineage>
        <taxon>Eukaryota</taxon>
        <taxon>Fungi</taxon>
        <taxon>Dikarya</taxon>
        <taxon>Basidiomycota</taxon>
        <taxon>Agaricomycotina</taxon>
        <taxon>Agaricomycetes</taxon>
        <taxon>Agaricomycetidae</taxon>
        <taxon>Agaricales</taxon>
        <taxon>Marasmiineae</taxon>
        <taxon>Physalacriaceae</taxon>
        <taxon>Cylindrobasidium</taxon>
    </lineage>
</organism>
<comment type="similarity">
    <text evidence="2">Belongs to the glycosyltransferase 31 family.</text>
</comment>
<evidence type="ECO:0000256" key="3">
    <source>
        <dbReference type="ARBA" id="ARBA00022676"/>
    </source>
</evidence>
<evidence type="ECO:0000256" key="11">
    <source>
        <dbReference type="SAM" id="Phobius"/>
    </source>
</evidence>
<keyword evidence="5 11" id="KW-0812">Transmembrane</keyword>
<keyword evidence="6" id="KW-0735">Signal-anchor</keyword>
<dbReference type="GO" id="GO:0000139">
    <property type="term" value="C:Golgi membrane"/>
    <property type="evidence" value="ECO:0007669"/>
    <property type="project" value="UniProtKB-SubCell"/>
</dbReference>
<gene>
    <name evidence="12" type="ORF">CYLTODRAFT_494328</name>
</gene>
<evidence type="ECO:0000313" key="12">
    <source>
        <dbReference type="EMBL" id="KIY62909.1"/>
    </source>
</evidence>
<name>A0A0D7AYD6_9AGAR</name>
<dbReference type="AlphaFoldDB" id="A0A0D7AYD6"/>
<dbReference type="GO" id="GO:0051072">
    <property type="term" value="P:4,6-pyruvylated galactose residue biosynthetic process"/>
    <property type="evidence" value="ECO:0007669"/>
    <property type="project" value="TreeGrafter"/>
</dbReference>
<dbReference type="Proteomes" id="UP000054007">
    <property type="component" value="Unassembled WGS sequence"/>
</dbReference>
<dbReference type="InterPro" id="IPR002659">
    <property type="entry name" value="Glyco_trans_31"/>
</dbReference>
<accession>A0A0D7AYD6</accession>
<keyword evidence="3" id="KW-0328">Glycosyltransferase</keyword>
<protein>
    <submittedName>
        <fullName evidence="12">Glycosyltransferase family 31 protein</fullName>
    </submittedName>
</protein>
<keyword evidence="4 12" id="KW-0808">Transferase</keyword>